<evidence type="ECO:0000256" key="3">
    <source>
        <dbReference type="ARBA" id="ARBA00022475"/>
    </source>
</evidence>
<dbReference type="InterPro" id="IPR003369">
    <property type="entry name" value="TatA/B/E"/>
</dbReference>
<keyword evidence="6" id="KW-0653">Protein transport</keyword>
<dbReference type="GO" id="GO:0043953">
    <property type="term" value="P:protein transport by the Tat complex"/>
    <property type="evidence" value="ECO:0007669"/>
    <property type="project" value="InterPro"/>
</dbReference>
<name>A0A2I7N5R4_9NEIS</name>
<keyword evidence="8" id="KW-0811">Translocation</keyword>
<evidence type="ECO:0000256" key="8">
    <source>
        <dbReference type="ARBA" id="ARBA00023010"/>
    </source>
</evidence>
<gene>
    <name evidence="11" type="primary">tatB</name>
    <name evidence="11" type="ORF">CUN60_04430</name>
</gene>
<evidence type="ECO:0000256" key="6">
    <source>
        <dbReference type="ARBA" id="ARBA00022927"/>
    </source>
</evidence>
<dbReference type="NCBIfam" id="TIGR01410">
    <property type="entry name" value="tatB"/>
    <property type="match status" value="1"/>
</dbReference>
<sequence>MFGISFSEIILILVISLIIFGPEQLPIIARKAGKVVATFREMSSNIRSQLYETTGIEQFNNLKTEFQQQIDQIKNQFRIETPLIQINDLQNEEFDYQEFYFLYQPELDFNREPELFDE</sequence>
<dbReference type="Pfam" id="PF02416">
    <property type="entry name" value="TatA_B_E"/>
    <property type="match status" value="1"/>
</dbReference>
<evidence type="ECO:0000256" key="5">
    <source>
        <dbReference type="ARBA" id="ARBA00022692"/>
    </source>
</evidence>
<evidence type="ECO:0000256" key="7">
    <source>
        <dbReference type="ARBA" id="ARBA00022989"/>
    </source>
</evidence>
<reference evidence="12" key="1">
    <citation type="submission" date="2017-11" db="EMBL/GenBank/DDBJ databases">
        <authorList>
            <person name="Chan K.G."/>
            <person name="Lee L.S."/>
        </authorList>
    </citation>
    <scope>NUCLEOTIDE SEQUENCE [LARGE SCALE GENOMIC DNA]</scope>
    <source>
        <strain evidence="12">DSM 100970</strain>
    </source>
</reference>
<keyword evidence="5 10" id="KW-0812">Transmembrane</keyword>
<evidence type="ECO:0000256" key="10">
    <source>
        <dbReference type="SAM" id="Phobius"/>
    </source>
</evidence>
<keyword evidence="12" id="KW-1185">Reference proteome</keyword>
<feature type="transmembrane region" description="Helical" evidence="10">
    <location>
        <begin position="6"/>
        <end position="22"/>
    </location>
</feature>
<keyword evidence="3" id="KW-1003">Cell membrane</keyword>
<keyword evidence="7 10" id="KW-1133">Transmembrane helix</keyword>
<accession>A0A2I7N5R4</accession>
<dbReference type="OrthoDB" id="9816005at2"/>
<evidence type="ECO:0000313" key="12">
    <source>
        <dbReference type="Proteomes" id="UP000236655"/>
    </source>
</evidence>
<proteinExistence type="predicted"/>
<dbReference type="GO" id="GO:0008320">
    <property type="term" value="F:protein transmembrane transporter activity"/>
    <property type="evidence" value="ECO:0007669"/>
    <property type="project" value="InterPro"/>
</dbReference>
<dbReference type="GO" id="GO:0016020">
    <property type="term" value="C:membrane"/>
    <property type="evidence" value="ECO:0007669"/>
    <property type="project" value="UniProtKB-SubCell"/>
</dbReference>
<dbReference type="PRINTS" id="PR01506">
    <property type="entry name" value="TATBPROTEIN"/>
</dbReference>
<dbReference type="AlphaFoldDB" id="A0A2I7N5R4"/>
<dbReference type="KEGG" id="nba:CUN60_04430"/>
<dbReference type="Gene3D" id="1.20.5.3310">
    <property type="match status" value="1"/>
</dbReference>
<dbReference type="EMBL" id="CP024847">
    <property type="protein sequence ID" value="AUR51565.1"/>
    <property type="molecule type" value="Genomic_DNA"/>
</dbReference>
<evidence type="ECO:0000256" key="2">
    <source>
        <dbReference type="ARBA" id="ARBA00022448"/>
    </source>
</evidence>
<protein>
    <submittedName>
        <fullName evidence="11">Twin-arginine translocase subunit TatB</fullName>
    </submittedName>
</protein>
<dbReference type="PANTHER" id="PTHR33162">
    <property type="entry name" value="SEC-INDEPENDENT PROTEIN TRANSLOCASE PROTEIN TATA, CHLOROPLASTIC"/>
    <property type="match status" value="1"/>
</dbReference>
<evidence type="ECO:0000256" key="9">
    <source>
        <dbReference type="ARBA" id="ARBA00023136"/>
    </source>
</evidence>
<dbReference type="InterPro" id="IPR018448">
    <property type="entry name" value="TatB"/>
</dbReference>
<keyword evidence="4" id="KW-0997">Cell inner membrane</keyword>
<dbReference type="Proteomes" id="UP000236655">
    <property type="component" value="Chromosome"/>
</dbReference>
<evidence type="ECO:0000256" key="1">
    <source>
        <dbReference type="ARBA" id="ARBA00004167"/>
    </source>
</evidence>
<organism evidence="11 12">
    <name type="scientific">Aquella oligotrophica</name>
    <dbReference type="NCBI Taxonomy" id="2067065"/>
    <lineage>
        <taxon>Bacteria</taxon>
        <taxon>Pseudomonadati</taxon>
        <taxon>Pseudomonadota</taxon>
        <taxon>Betaproteobacteria</taxon>
        <taxon>Neisseriales</taxon>
        <taxon>Neisseriaceae</taxon>
        <taxon>Aquella</taxon>
    </lineage>
</organism>
<evidence type="ECO:0000313" key="11">
    <source>
        <dbReference type="EMBL" id="AUR51565.1"/>
    </source>
</evidence>
<comment type="subcellular location">
    <subcellularLocation>
        <location evidence="1">Membrane</location>
        <topology evidence="1">Single-pass membrane protein</topology>
    </subcellularLocation>
</comment>
<dbReference type="RefSeq" id="WP_102950864.1">
    <property type="nucleotide sequence ID" value="NZ_CP024847.1"/>
</dbReference>
<keyword evidence="9 10" id="KW-0472">Membrane</keyword>
<dbReference type="PANTHER" id="PTHR33162:SF1">
    <property type="entry name" value="SEC-INDEPENDENT PROTEIN TRANSLOCASE PROTEIN TATA, CHLOROPLASTIC"/>
    <property type="match status" value="1"/>
</dbReference>
<keyword evidence="2" id="KW-0813">Transport</keyword>
<evidence type="ECO:0000256" key="4">
    <source>
        <dbReference type="ARBA" id="ARBA00022519"/>
    </source>
</evidence>